<evidence type="ECO:0000256" key="5">
    <source>
        <dbReference type="ARBA" id="ARBA00023288"/>
    </source>
</evidence>
<dbReference type="GO" id="GO:0016020">
    <property type="term" value="C:membrane"/>
    <property type="evidence" value="ECO:0007669"/>
    <property type="project" value="UniProtKB-SubCell"/>
</dbReference>
<keyword evidence="11" id="KW-1185">Reference proteome</keyword>
<reference evidence="11" key="1">
    <citation type="submission" date="2016-10" db="EMBL/GenBank/DDBJ databases">
        <authorList>
            <person name="Varghese N."/>
            <person name="Submissions S."/>
        </authorList>
    </citation>
    <scope>NUCLEOTIDE SEQUENCE [LARGE SCALE GENOMIC DNA]</scope>
    <source>
        <strain evidence="11">S7</strain>
    </source>
</reference>
<evidence type="ECO:0000256" key="4">
    <source>
        <dbReference type="ARBA" id="ARBA00023139"/>
    </source>
</evidence>
<evidence type="ECO:0000256" key="7">
    <source>
        <dbReference type="PIRSR" id="PIRSR002854-1"/>
    </source>
</evidence>
<evidence type="ECO:0000313" key="10">
    <source>
        <dbReference type="EMBL" id="SFP50379.1"/>
    </source>
</evidence>
<organism evidence="10 11">
    <name type="scientific">Salibacterium halotolerans</name>
    <dbReference type="NCBI Taxonomy" id="1884432"/>
    <lineage>
        <taxon>Bacteria</taxon>
        <taxon>Bacillati</taxon>
        <taxon>Bacillota</taxon>
        <taxon>Bacilli</taxon>
        <taxon>Bacillales</taxon>
        <taxon>Bacillaceae</taxon>
    </lineage>
</organism>
<keyword evidence="2 9" id="KW-0732">Signal</keyword>
<dbReference type="STRING" id="1884432.SAMN05518683_10653"/>
<feature type="signal peptide" evidence="9">
    <location>
        <begin position="1"/>
        <end position="21"/>
    </location>
</feature>
<comment type="subcellular location">
    <subcellularLocation>
        <location evidence="1">Membrane</location>
        <topology evidence="1">Lipid-anchor</topology>
    </subcellularLocation>
</comment>
<evidence type="ECO:0000256" key="6">
    <source>
        <dbReference type="PIRNR" id="PIRNR002854"/>
    </source>
</evidence>
<keyword evidence="3" id="KW-0472">Membrane</keyword>
<proteinExistence type="inferred from homology"/>
<comment type="similarity">
    <text evidence="6">Belongs to the nlpA lipoprotein family.</text>
</comment>
<dbReference type="PIRSF" id="PIRSF002854">
    <property type="entry name" value="MetQ"/>
    <property type="match status" value="1"/>
</dbReference>
<keyword evidence="4" id="KW-0564">Palmitate</keyword>
<evidence type="ECO:0000256" key="8">
    <source>
        <dbReference type="SAM" id="MobiDB-lite"/>
    </source>
</evidence>
<feature type="region of interest" description="Disordered" evidence="8">
    <location>
        <begin position="24"/>
        <end position="55"/>
    </location>
</feature>
<dbReference type="Proteomes" id="UP000198892">
    <property type="component" value="Unassembled WGS sequence"/>
</dbReference>
<keyword evidence="5 6" id="KW-0449">Lipoprotein</keyword>
<evidence type="ECO:0000313" key="11">
    <source>
        <dbReference type="Proteomes" id="UP000198892"/>
    </source>
</evidence>
<dbReference type="InterPro" id="IPR004872">
    <property type="entry name" value="Lipoprotein_NlpA"/>
</dbReference>
<evidence type="ECO:0000256" key="9">
    <source>
        <dbReference type="SAM" id="SignalP"/>
    </source>
</evidence>
<protein>
    <recommendedName>
        <fullName evidence="6">Lipoprotein</fullName>
    </recommendedName>
</protein>
<dbReference type="Pfam" id="PF03180">
    <property type="entry name" value="Lipoprotein_9"/>
    <property type="match status" value="1"/>
</dbReference>
<dbReference type="PANTHER" id="PTHR30429">
    <property type="entry name" value="D-METHIONINE-BINDING LIPOPROTEIN METQ"/>
    <property type="match status" value="1"/>
</dbReference>
<dbReference type="OrthoDB" id="9812878at2"/>
<gene>
    <name evidence="10" type="ORF">SAMN05518683_10653</name>
</gene>
<dbReference type="CDD" id="cd13597">
    <property type="entry name" value="PBP2_lipoprotein_Tp32"/>
    <property type="match status" value="1"/>
</dbReference>
<evidence type="ECO:0000256" key="2">
    <source>
        <dbReference type="ARBA" id="ARBA00022729"/>
    </source>
</evidence>
<name>A0A1I5QVT3_9BACI</name>
<dbReference type="AlphaFoldDB" id="A0A1I5QVT3"/>
<dbReference type="PROSITE" id="PS51257">
    <property type="entry name" value="PROKAR_LIPOPROTEIN"/>
    <property type="match status" value="1"/>
</dbReference>
<sequence>MKKFAKLIAVPSLVLLLGACGTGGSGSEEEGSGASGGSSEGNNESSASQEEETTTLTVGATNVPHAEILEFAKDQLNEEGIELQIETFNDYVLPNKALAKGELDANYFQHIPYFEGQLENNDNYDFVNAGGVHIEPIGVYSQEYDSLDELPDGAEIIMSSSVADHGRILQMLDEKGLITMPEDAGVDARIEDIKKNPNNFTFRADIEAAVLPQAYQNGEGDAVLINSNFAIDAGLNPSEDAIALESAENNPYVNIVAVRSEDEGNEAIQTLVDVLQSEETAQFIEEEYNGAVIPAKQ</sequence>
<dbReference type="PANTHER" id="PTHR30429:SF0">
    <property type="entry name" value="METHIONINE-BINDING LIPOPROTEIN METQ"/>
    <property type="match status" value="1"/>
</dbReference>
<dbReference type="RefSeq" id="WP_093336234.1">
    <property type="nucleotide sequence ID" value="NZ_FOXD01000006.1"/>
</dbReference>
<accession>A0A1I5QVT3</accession>
<dbReference type="SUPFAM" id="SSF53850">
    <property type="entry name" value="Periplasmic binding protein-like II"/>
    <property type="match status" value="1"/>
</dbReference>
<evidence type="ECO:0000256" key="3">
    <source>
        <dbReference type="ARBA" id="ARBA00023136"/>
    </source>
</evidence>
<dbReference type="EMBL" id="FOXD01000006">
    <property type="protein sequence ID" value="SFP50379.1"/>
    <property type="molecule type" value="Genomic_DNA"/>
</dbReference>
<evidence type="ECO:0000256" key="1">
    <source>
        <dbReference type="ARBA" id="ARBA00004635"/>
    </source>
</evidence>
<dbReference type="Gene3D" id="3.40.190.10">
    <property type="entry name" value="Periplasmic binding protein-like II"/>
    <property type="match status" value="2"/>
</dbReference>
<feature type="lipid moiety-binding region" description="S-diacylglycerol cysteine" evidence="7">
    <location>
        <position position="20"/>
    </location>
</feature>
<feature type="chain" id="PRO_5038945354" description="Lipoprotein" evidence="9">
    <location>
        <begin position="22"/>
        <end position="297"/>
    </location>
</feature>